<gene>
    <name evidence="1" type="ORF">AVEN_138703_1</name>
</gene>
<reference evidence="1 2" key="1">
    <citation type="journal article" date="2019" name="Sci. Rep.">
        <title>Orb-weaving spider Araneus ventricosus genome elucidates the spidroin gene catalogue.</title>
        <authorList>
            <person name="Kono N."/>
            <person name="Nakamura H."/>
            <person name="Ohtoshi R."/>
            <person name="Moran D.A.P."/>
            <person name="Shinohara A."/>
            <person name="Yoshida Y."/>
            <person name="Fujiwara M."/>
            <person name="Mori M."/>
            <person name="Tomita M."/>
            <person name="Arakawa K."/>
        </authorList>
    </citation>
    <scope>NUCLEOTIDE SEQUENCE [LARGE SCALE GENOMIC DNA]</scope>
</reference>
<dbReference type="AlphaFoldDB" id="A0A4Y2W541"/>
<evidence type="ECO:0000313" key="1">
    <source>
        <dbReference type="EMBL" id="GBO31981.1"/>
    </source>
</evidence>
<protein>
    <submittedName>
        <fullName evidence="1">Uncharacterized protein</fullName>
    </submittedName>
</protein>
<organism evidence="1 2">
    <name type="scientific">Araneus ventricosus</name>
    <name type="common">Orbweaver spider</name>
    <name type="synonym">Epeira ventricosa</name>
    <dbReference type="NCBI Taxonomy" id="182803"/>
    <lineage>
        <taxon>Eukaryota</taxon>
        <taxon>Metazoa</taxon>
        <taxon>Ecdysozoa</taxon>
        <taxon>Arthropoda</taxon>
        <taxon>Chelicerata</taxon>
        <taxon>Arachnida</taxon>
        <taxon>Araneae</taxon>
        <taxon>Araneomorphae</taxon>
        <taxon>Entelegynae</taxon>
        <taxon>Araneoidea</taxon>
        <taxon>Araneidae</taxon>
        <taxon>Araneus</taxon>
    </lineage>
</organism>
<proteinExistence type="predicted"/>
<sequence length="92" mass="10060">MNDKATGQTPGESLLKDLKERDGNVSNCIMKLTRESSNVIPKPADANDVFGKYVASELNAITDKRILSEAKVAIEGILNDARIMILKENTLL</sequence>
<comment type="caution">
    <text evidence="1">The sequence shown here is derived from an EMBL/GenBank/DDBJ whole genome shotgun (WGS) entry which is preliminary data.</text>
</comment>
<dbReference type="EMBL" id="BGPR01055378">
    <property type="protein sequence ID" value="GBO31981.1"/>
    <property type="molecule type" value="Genomic_DNA"/>
</dbReference>
<accession>A0A4Y2W541</accession>
<name>A0A4Y2W541_ARAVE</name>
<dbReference type="Proteomes" id="UP000499080">
    <property type="component" value="Unassembled WGS sequence"/>
</dbReference>
<evidence type="ECO:0000313" key="2">
    <source>
        <dbReference type="Proteomes" id="UP000499080"/>
    </source>
</evidence>
<keyword evidence="2" id="KW-1185">Reference proteome</keyword>